<protein>
    <submittedName>
        <fullName evidence="2">Uncharacterized protein</fullName>
    </submittedName>
</protein>
<name>A0A165PUA2_9APHY</name>
<feature type="region of interest" description="Disordered" evidence="1">
    <location>
        <begin position="125"/>
        <end position="238"/>
    </location>
</feature>
<dbReference type="EMBL" id="KV429065">
    <property type="protein sequence ID" value="KZT68628.1"/>
    <property type="molecule type" value="Genomic_DNA"/>
</dbReference>
<feature type="compositionally biased region" description="Low complexity" evidence="1">
    <location>
        <begin position="140"/>
        <end position="150"/>
    </location>
</feature>
<evidence type="ECO:0000313" key="2">
    <source>
        <dbReference type="EMBL" id="KZT68628.1"/>
    </source>
</evidence>
<dbReference type="AlphaFoldDB" id="A0A165PUA2"/>
<evidence type="ECO:0000256" key="1">
    <source>
        <dbReference type="SAM" id="MobiDB-lite"/>
    </source>
</evidence>
<feature type="compositionally biased region" description="Basic and acidic residues" evidence="1">
    <location>
        <begin position="153"/>
        <end position="164"/>
    </location>
</feature>
<gene>
    <name evidence="2" type="ORF">DAEQUDRAFT_324823</name>
</gene>
<reference evidence="2 3" key="1">
    <citation type="journal article" date="2016" name="Mol. Biol. Evol.">
        <title>Comparative Genomics of Early-Diverging Mushroom-Forming Fungi Provides Insights into the Origins of Lignocellulose Decay Capabilities.</title>
        <authorList>
            <person name="Nagy L.G."/>
            <person name="Riley R."/>
            <person name="Tritt A."/>
            <person name="Adam C."/>
            <person name="Daum C."/>
            <person name="Floudas D."/>
            <person name="Sun H."/>
            <person name="Yadav J.S."/>
            <person name="Pangilinan J."/>
            <person name="Larsson K.H."/>
            <person name="Matsuura K."/>
            <person name="Barry K."/>
            <person name="Labutti K."/>
            <person name="Kuo R."/>
            <person name="Ohm R.A."/>
            <person name="Bhattacharya S.S."/>
            <person name="Shirouzu T."/>
            <person name="Yoshinaga Y."/>
            <person name="Martin F.M."/>
            <person name="Grigoriev I.V."/>
            <person name="Hibbett D.S."/>
        </authorList>
    </citation>
    <scope>NUCLEOTIDE SEQUENCE [LARGE SCALE GENOMIC DNA]</scope>
    <source>
        <strain evidence="2 3">L-15889</strain>
    </source>
</reference>
<sequence>MYVPSHTGALRKGSARKGTYSERADAVHRWRRLAATNATRRREERSYASGAAHTTKYADRRAGALATKVRTPIRGEGARVRRGLRLAASQLRECVGSWVPPVSSRAQHERGRRVLRPRRRELRQLGSSLGAPSLQIPTQRAGARPPGRGRSYTSERARALDHSHGTCRWSPVTHRRDDGRARDRGSSPLRPPRSPCKLQLVPPPKRRGPPSRRGARRTHEAEGPATIRNRPGPSPGFLPVIPVTSHFLSAPLPSGGRIAQHRVCTRRHAGEQHPRGQREDSGARCADWIPRCEM</sequence>
<keyword evidence="3" id="KW-1185">Reference proteome</keyword>
<feature type="region of interest" description="Disordered" evidence="1">
    <location>
        <begin position="1"/>
        <end position="23"/>
    </location>
</feature>
<feature type="compositionally biased region" description="Basic residues" evidence="1">
    <location>
        <begin position="204"/>
        <end position="216"/>
    </location>
</feature>
<feature type="region of interest" description="Disordered" evidence="1">
    <location>
        <begin position="37"/>
        <end position="56"/>
    </location>
</feature>
<feature type="compositionally biased region" description="Basic and acidic residues" evidence="1">
    <location>
        <begin position="174"/>
        <end position="185"/>
    </location>
</feature>
<dbReference type="Proteomes" id="UP000076727">
    <property type="component" value="Unassembled WGS sequence"/>
</dbReference>
<evidence type="ECO:0000313" key="3">
    <source>
        <dbReference type="Proteomes" id="UP000076727"/>
    </source>
</evidence>
<accession>A0A165PUA2</accession>
<proteinExistence type="predicted"/>
<organism evidence="2 3">
    <name type="scientific">Daedalea quercina L-15889</name>
    <dbReference type="NCBI Taxonomy" id="1314783"/>
    <lineage>
        <taxon>Eukaryota</taxon>
        <taxon>Fungi</taxon>
        <taxon>Dikarya</taxon>
        <taxon>Basidiomycota</taxon>
        <taxon>Agaricomycotina</taxon>
        <taxon>Agaricomycetes</taxon>
        <taxon>Polyporales</taxon>
        <taxon>Fomitopsis</taxon>
    </lineage>
</organism>